<accession>A0ABV9JQY5</accession>
<organism evidence="1 2">
    <name type="scientific">Rheinheimera marina</name>
    <dbReference type="NCBI Taxonomy" id="1774958"/>
    <lineage>
        <taxon>Bacteria</taxon>
        <taxon>Pseudomonadati</taxon>
        <taxon>Pseudomonadota</taxon>
        <taxon>Gammaproteobacteria</taxon>
        <taxon>Chromatiales</taxon>
        <taxon>Chromatiaceae</taxon>
        <taxon>Rheinheimera</taxon>
    </lineage>
</organism>
<reference evidence="2" key="1">
    <citation type="journal article" date="2019" name="Int. J. Syst. Evol. Microbiol.">
        <title>The Global Catalogue of Microorganisms (GCM) 10K type strain sequencing project: providing services to taxonomists for standard genome sequencing and annotation.</title>
        <authorList>
            <consortium name="The Broad Institute Genomics Platform"/>
            <consortium name="The Broad Institute Genome Sequencing Center for Infectious Disease"/>
            <person name="Wu L."/>
            <person name="Ma J."/>
        </authorList>
    </citation>
    <scope>NUCLEOTIDE SEQUENCE [LARGE SCALE GENOMIC DNA]</scope>
    <source>
        <strain evidence="2">DT28</strain>
    </source>
</reference>
<comment type="caution">
    <text evidence="1">The sequence shown here is derived from an EMBL/GenBank/DDBJ whole genome shotgun (WGS) entry which is preliminary data.</text>
</comment>
<evidence type="ECO:0000313" key="1">
    <source>
        <dbReference type="EMBL" id="MFC4656685.1"/>
    </source>
</evidence>
<dbReference type="EMBL" id="JBHSGB010000017">
    <property type="protein sequence ID" value="MFC4656685.1"/>
    <property type="molecule type" value="Genomic_DNA"/>
</dbReference>
<dbReference type="Pfam" id="PF07208">
    <property type="entry name" value="DUF1414"/>
    <property type="match status" value="1"/>
</dbReference>
<name>A0ABV9JQY5_9GAMM</name>
<dbReference type="RefSeq" id="WP_377335982.1">
    <property type="nucleotide sequence ID" value="NZ_JBHSGB010000017.1"/>
</dbReference>
<dbReference type="SUPFAM" id="SSF158651">
    <property type="entry name" value="YejL-like"/>
    <property type="match status" value="1"/>
</dbReference>
<dbReference type="InterPro" id="IPR009857">
    <property type="entry name" value="UPF0352"/>
</dbReference>
<gene>
    <name evidence="1" type="ORF">ACFO3I_16825</name>
</gene>
<dbReference type="Proteomes" id="UP001595962">
    <property type="component" value="Unassembled WGS sequence"/>
</dbReference>
<dbReference type="Gene3D" id="1.10.3390.10">
    <property type="entry name" value="YejL-like"/>
    <property type="match status" value="1"/>
</dbReference>
<keyword evidence="2" id="KW-1185">Reference proteome</keyword>
<protein>
    <submittedName>
        <fullName evidence="1">DUF1414 domain-containing protein</fullName>
    </submittedName>
</protein>
<proteinExistence type="predicted"/>
<evidence type="ECO:0000313" key="2">
    <source>
        <dbReference type="Proteomes" id="UP001595962"/>
    </source>
</evidence>
<sequence length="75" mass="8178">MPIVSKYSTDQIEKIVNALLDELRQQQATTELSLMCLGNSISHIINTHVPEAQRADVARQFGQALIDAVSGPKSS</sequence>
<dbReference type="InterPro" id="IPR023202">
    <property type="entry name" value="YejL_sf"/>
</dbReference>